<dbReference type="InterPro" id="IPR000639">
    <property type="entry name" value="Epox_hydrolase-like"/>
</dbReference>
<reference evidence="2 4" key="1">
    <citation type="submission" date="2016-11" db="EMBL/GenBank/DDBJ databases">
        <title>Complete genome sequencing of Virgibacillus halodenitrificans PDB-F2.</title>
        <authorList>
            <person name="Sun Z."/>
            <person name="Zhou Y."/>
            <person name="Li H."/>
        </authorList>
    </citation>
    <scope>NUCLEOTIDE SEQUENCE [LARGE SCALE GENOMIC DNA]</scope>
    <source>
        <strain evidence="2 4">PDB-F2</strain>
    </source>
</reference>
<reference evidence="3 5" key="2">
    <citation type="submission" date="2020-09" db="EMBL/GenBank/DDBJ databases">
        <title>Draft Genome Sequences of Oil-Oxidizing Bacteria Halomonas titanicae, Marinobacter lutaoensis, and Virgibacillus halodenitrificans Isolated from Highly Saline Environments.</title>
        <authorList>
            <person name="Grouzdev D.S."/>
            <person name="Sokolova D.S."/>
            <person name="Semenova E.M."/>
            <person name="Borzenkov I.A."/>
            <person name="Bidzhieva S.K."/>
            <person name="Poltaraus A.B."/>
            <person name="Nazina T.N."/>
        </authorList>
    </citation>
    <scope>NUCLEOTIDE SEQUENCE [LARGE SCALE GENOMIC DNA]</scope>
    <source>
        <strain evidence="3 5">VKM B-3472D</strain>
    </source>
</reference>
<name>A0AAC9IYF7_VIRHA</name>
<proteinExistence type="predicted"/>
<dbReference type="InterPro" id="IPR029058">
    <property type="entry name" value="AB_hydrolase_fold"/>
</dbReference>
<organism evidence="2 4">
    <name type="scientific">Virgibacillus halodenitrificans</name>
    <name type="common">Bacillus halodenitrificans</name>
    <dbReference type="NCBI Taxonomy" id="1482"/>
    <lineage>
        <taxon>Bacteria</taxon>
        <taxon>Bacillati</taxon>
        <taxon>Bacillota</taxon>
        <taxon>Bacilli</taxon>
        <taxon>Bacillales</taxon>
        <taxon>Bacillaceae</taxon>
        <taxon>Virgibacillus</taxon>
    </lineage>
</organism>
<dbReference type="SUPFAM" id="SSF53474">
    <property type="entry name" value="alpha/beta-Hydrolases"/>
    <property type="match status" value="1"/>
</dbReference>
<protein>
    <submittedName>
        <fullName evidence="2">Alpha/beta hydrolase</fullName>
    </submittedName>
</protein>
<gene>
    <name evidence="2" type="ORF">BME96_06625</name>
    <name evidence="3" type="ORF">IC602_15870</name>
</gene>
<dbReference type="AlphaFoldDB" id="A0AAC9IYF7"/>
<dbReference type="EMBL" id="CP017962">
    <property type="protein sequence ID" value="APC47863.1"/>
    <property type="molecule type" value="Genomic_DNA"/>
</dbReference>
<sequence>MEEKNYKQKHIQLPSGEIYAEYVLNDKPPILLLHGFVSSTYTFHQLMPLLKEKFSVIAIDLIGFGKSEKSTSFIYSYANYAKLIKECMDYFDIKKISIAGHSMGGQIALYTAKQYPEKIDRLVLLASSGYLPRAKKRLIFVSYLPFFHLFARRHVQKQGVASTLKNVLYNQEYITPELIDAYGAPLKEKNFYKALIRLLRYREGDLNQEALNQIKQPALLIWGKEDKVVSLRVGMQLEKDLPHATLISYPDTGHLVTEERPEEVYRDIISFIKH</sequence>
<evidence type="ECO:0000313" key="4">
    <source>
        <dbReference type="Proteomes" id="UP000182945"/>
    </source>
</evidence>
<dbReference type="Pfam" id="PF00561">
    <property type="entry name" value="Abhydrolase_1"/>
    <property type="match status" value="1"/>
</dbReference>
<evidence type="ECO:0000313" key="5">
    <source>
        <dbReference type="Proteomes" id="UP000621631"/>
    </source>
</evidence>
<dbReference type="GeneID" id="71514055"/>
<dbReference type="PRINTS" id="PR00111">
    <property type="entry name" value="ABHYDROLASE"/>
</dbReference>
<dbReference type="PRINTS" id="PR00412">
    <property type="entry name" value="EPOXHYDRLASE"/>
</dbReference>
<dbReference type="PANTHER" id="PTHR46438">
    <property type="entry name" value="ALPHA/BETA-HYDROLASES SUPERFAMILY PROTEIN"/>
    <property type="match status" value="1"/>
</dbReference>
<accession>A0AAC9IYF7</accession>
<dbReference type="InterPro" id="IPR000073">
    <property type="entry name" value="AB_hydrolase_1"/>
</dbReference>
<keyword evidence="2" id="KW-0378">Hydrolase</keyword>
<evidence type="ECO:0000313" key="3">
    <source>
        <dbReference type="EMBL" id="MBD1224086.1"/>
    </source>
</evidence>
<keyword evidence="5" id="KW-1185">Reference proteome</keyword>
<evidence type="ECO:0000259" key="1">
    <source>
        <dbReference type="Pfam" id="PF00561"/>
    </source>
</evidence>
<evidence type="ECO:0000313" key="2">
    <source>
        <dbReference type="EMBL" id="APC47863.1"/>
    </source>
</evidence>
<dbReference type="EMBL" id="JACWEZ010000013">
    <property type="protein sequence ID" value="MBD1224086.1"/>
    <property type="molecule type" value="Genomic_DNA"/>
</dbReference>
<dbReference type="Proteomes" id="UP000182945">
    <property type="component" value="Chromosome"/>
</dbReference>
<dbReference type="GO" id="GO:0016787">
    <property type="term" value="F:hydrolase activity"/>
    <property type="evidence" value="ECO:0007669"/>
    <property type="project" value="UniProtKB-KW"/>
</dbReference>
<dbReference type="KEGG" id="vhl:BME96_06625"/>
<dbReference type="RefSeq" id="WP_019377321.1">
    <property type="nucleotide sequence ID" value="NZ_CP017962.1"/>
</dbReference>
<dbReference type="PANTHER" id="PTHR46438:SF11">
    <property type="entry name" value="LIPASE-RELATED"/>
    <property type="match status" value="1"/>
</dbReference>
<dbReference type="Proteomes" id="UP000621631">
    <property type="component" value="Unassembled WGS sequence"/>
</dbReference>
<dbReference type="Gene3D" id="3.40.50.1820">
    <property type="entry name" value="alpha/beta hydrolase"/>
    <property type="match status" value="1"/>
</dbReference>
<feature type="domain" description="AB hydrolase-1" evidence="1">
    <location>
        <begin position="28"/>
        <end position="261"/>
    </location>
</feature>